<sequence>MPGGGSGLYSHIRPLERGLWWLVVLRWIACGGLILVIWLASGPLAVVEAPKPLYLSGLLLALYNALLQSVNRRINRLPGPWIEWILFLQISIDLAILTLLLYFSGIAENPFIFYYVFHIIIAGILLPDRYAYFLAALASTMVGSVFSLQYRGVIPEHPLSYFASGSHDGSFLLGKFIALASTLLFAAYFTISVLKQARLAEREIRQKEKIISLGQLVSGIIHQIKNPLDGLKNCLRHISSGSSRPENCDRFISLMSEELERIEGLTVRLQDYARPKGIEIQPVDINREVASAMKLLEIKDTGKVAIRTEFGTVPRAKADPFALQEVIINLCSNALAAMPNGGTLTVRTFHTTFKTGRPSNGVGIAVEDTGLGMRPEELELVFEPFYTTRQPAEGTGLGLWISQMLVGQMGGVIEVASTPGKGSTFSLVLQSD</sequence>
<dbReference type="PANTHER" id="PTHR43065">
    <property type="entry name" value="SENSOR HISTIDINE KINASE"/>
    <property type="match status" value="1"/>
</dbReference>
<evidence type="ECO:0000256" key="7">
    <source>
        <dbReference type="ARBA" id="ARBA00022840"/>
    </source>
</evidence>
<dbReference type="InterPro" id="IPR004358">
    <property type="entry name" value="Sig_transdc_His_kin-like_C"/>
</dbReference>
<keyword evidence="4" id="KW-0808">Transferase</keyword>
<organism evidence="11 12">
    <name type="scientific">Candidatus Glassbacteria bacterium RIFCSPLOWO2_12_FULL_58_11</name>
    <dbReference type="NCBI Taxonomy" id="1817867"/>
    <lineage>
        <taxon>Bacteria</taxon>
        <taxon>Candidatus Glassiibacteriota</taxon>
    </lineage>
</organism>
<evidence type="ECO:0000256" key="5">
    <source>
        <dbReference type="ARBA" id="ARBA00022741"/>
    </source>
</evidence>
<evidence type="ECO:0000256" key="2">
    <source>
        <dbReference type="ARBA" id="ARBA00012438"/>
    </source>
</evidence>
<keyword evidence="3" id="KW-0597">Phosphoprotein</keyword>
<dbReference type="InterPro" id="IPR003594">
    <property type="entry name" value="HATPase_dom"/>
</dbReference>
<dbReference type="EC" id="2.7.13.3" evidence="2"/>
<feature type="transmembrane region" description="Helical" evidence="9">
    <location>
        <begin position="109"/>
        <end position="126"/>
    </location>
</feature>
<dbReference type="InterPro" id="IPR003661">
    <property type="entry name" value="HisK_dim/P_dom"/>
</dbReference>
<evidence type="ECO:0000256" key="8">
    <source>
        <dbReference type="ARBA" id="ARBA00023012"/>
    </source>
</evidence>
<dbReference type="Gene3D" id="3.30.565.10">
    <property type="entry name" value="Histidine kinase-like ATPase, C-terminal domain"/>
    <property type="match status" value="1"/>
</dbReference>
<keyword evidence="7" id="KW-0067">ATP-binding</keyword>
<dbReference type="PANTHER" id="PTHR43065:SF10">
    <property type="entry name" value="PEROXIDE STRESS-ACTIVATED HISTIDINE KINASE MAK3"/>
    <property type="match status" value="1"/>
</dbReference>
<feature type="transmembrane region" description="Helical" evidence="9">
    <location>
        <begin position="19"/>
        <end position="41"/>
    </location>
</feature>
<keyword evidence="5" id="KW-0547">Nucleotide-binding</keyword>
<dbReference type="SUPFAM" id="SSF47384">
    <property type="entry name" value="Homodimeric domain of signal transducing histidine kinase"/>
    <property type="match status" value="1"/>
</dbReference>
<comment type="caution">
    <text evidence="11">The sequence shown here is derived from an EMBL/GenBank/DDBJ whole genome shotgun (WGS) entry which is preliminary data.</text>
</comment>
<dbReference type="PRINTS" id="PR00344">
    <property type="entry name" value="BCTRLSENSOR"/>
</dbReference>
<feature type="transmembrane region" description="Helical" evidence="9">
    <location>
        <begin position="53"/>
        <end position="70"/>
    </location>
</feature>
<keyword evidence="8" id="KW-0902">Two-component regulatory system</keyword>
<dbReference type="AlphaFoldDB" id="A0A1F5YN48"/>
<evidence type="ECO:0000313" key="11">
    <source>
        <dbReference type="EMBL" id="OGG01473.1"/>
    </source>
</evidence>
<evidence type="ECO:0000256" key="4">
    <source>
        <dbReference type="ARBA" id="ARBA00022679"/>
    </source>
</evidence>
<feature type="transmembrane region" description="Helical" evidence="9">
    <location>
        <begin position="82"/>
        <end position="103"/>
    </location>
</feature>
<evidence type="ECO:0000256" key="1">
    <source>
        <dbReference type="ARBA" id="ARBA00000085"/>
    </source>
</evidence>
<dbReference type="SUPFAM" id="SSF55874">
    <property type="entry name" value="ATPase domain of HSP90 chaperone/DNA topoisomerase II/histidine kinase"/>
    <property type="match status" value="1"/>
</dbReference>
<dbReference type="CDD" id="cd00082">
    <property type="entry name" value="HisKA"/>
    <property type="match status" value="1"/>
</dbReference>
<reference evidence="11 12" key="1">
    <citation type="journal article" date="2016" name="Nat. Commun.">
        <title>Thousands of microbial genomes shed light on interconnected biogeochemical processes in an aquifer system.</title>
        <authorList>
            <person name="Anantharaman K."/>
            <person name="Brown C.T."/>
            <person name="Hug L.A."/>
            <person name="Sharon I."/>
            <person name="Castelle C.J."/>
            <person name="Probst A.J."/>
            <person name="Thomas B.C."/>
            <person name="Singh A."/>
            <person name="Wilkins M.J."/>
            <person name="Karaoz U."/>
            <person name="Brodie E.L."/>
            <person name="Williams K.H."/>
            <person name="Hubbard S.S."/>
            <person name="Banfield J.F."/>
        </authorList>
    </citation>
    <scope>NUCLEOTIDE SEQUENCE [LARGE SCALE GENOMIC DNA]</scope>
</reference>
<keyword evidence="9" id="KW-1133">Transmembrane helix</keyword>
<dbReference type="InterPro" id="IPR036097">
    <property type="entry name" value="HisK_dim/P_sf"/>
</dbReference>
<evidence type="ECO:0000256" key="9">
    <source>
        <dbReference type="SAM" id="Phobius"/>
    </source>
</evidence>
<evidence type="ECO:0000313" key="12">
    <source>
        <dbReference type="Proteomes" id="UP000179129"/>
    </source>
</evidence>
<dbReference type="Pfam" id="PF02518">
    <property type="entry name" value="HATPase_c"/>
    <property type="match status" value="1"/>
</dbReference>
<dbReference type="EMBL" id="MFIX01000208">
    <property type="protein sequence ID" value="OGG01473.1"/>
    <property type="molecule type" value="Genomic_DNA"/>
</dbReference>
<keyword evidence="6" id="KW-0418">Kinase</keyword>
<dbReference type="InterPro" id="IPR036890">
    <property type="entry name" value="HATPase_C_sf"/>
</dbReference>
<dbReference type="SMART" id="SM00387">
    <property type="entry name" value="HATPase_c"/>
    <property type="match status" value="1"/>
</dbReference>
<proteinExistence type="predicted"/>
<evidence type="ECO:0000256" key="6">
    <source>
        <dbReference type="ARBA" id="ARBA00022777"/>
    </source>
</evidence>
<comment type="catalytic activity">
    <reaction evidence="1">
        <text>ATP + protein L-histidine = ADP + protein N-phospho-L-histidine.</text>
        <dbReference type="EC" id="2.7.13.3"/>
    </reaction>
</comment>
<evidence type="ECO:0000259" key="10">
    <source>
        <dbReference type="PROSITE" id="PS50109"/>
    </source>
</evidence>
<feature type="domain" description="Histidine kinase" evidence="10">
    <location>
        <begin position="219"/>
        <end position="432"/>
    </location>
</feature>
<feature type="transmembrane region" description="Helical" evidence="9">
    <location>
        <begin position="131"/>
        <end position="150"/>
    </location>
</feature>
<dbReference type="Gene3D" id="1.10.287.130">
    <property type="match status" value="1"/>
</dbReference>
<dbReference type="STRING" id="1817867.A3F83_00970"/>
<keyword evidence="9" id="KW-0472">Membrane</keyword>
<gene>
    <name evidence="11" type="ORF">A3F83_00970</name>
</gene>
<feature type="transmembrane region" description="Helical" evidence="9">
    <location>
        <begin position="170"/>
        <end position="194"/>
    </location>
</feature>
<dbReference type="PROSITE" id="PS50109">
    <property type="entry name" value="HIS_KIN"/>
    <property type="match status" value="1"/>
</dbReference>
<protein>
    <recommendedName>
        <fullName evidence="2">histidine kinase</fullName>
        <ecNumber evidence="2">2.7.13.3</ecNumber>
    </recommendedName>
</protein>
<name>A0A1F5YN48_9BACT</name>
<accession>A0A1F5YN48</accession>
<dbReference type="Proteomes" id="UP000179129">
    <property type="component" value="Unassembled WGS sequence"/>
</dbReference>
<dbReference type="GO" id="GO:0000155">
    <property type="term" value="F:phosphorelay sensor kinase activity"/>
    <property type="evidence" value="ECO:0007669"/>
    <property type="project" value="InterPro"/>
</dbReference>
<evidence type="ECO:0000256" key="3">
    <source>
        <dbReference type="ARBA" id="ARBA00022553"/>
    </source>
</evidence>
<keyword evidence="9" id="KW-0812">Transmembrane</keyword>
<dbReference type="InterPro" id="IPR005467">
    <property type="entry name" value="His_kinase_dom"/>
</dbReference>
<dbReference type="GO" id="GO:0005524">
    <property type="term" value="F:ATP binding"/>
    <property type="evidence" value="ECO:0007669"/>
    <property type="project" value="UniProtKB-KW"/>
</dbReference>